<comment type="caution">
    <text evidence="1">The sequence shown here is derived from an EMBL/GenBank/DDBJ whole genome shotgun (WGS) entry which is preliminary data.</text>
</comment>
<sequence length="261" mass="27919">MSLGDLLNLFGALGTVPVLIAARHLVSSVTHARRFLSFSRSGAVDVVVSTSGFSKSPGGTARSYKTNYGEVMAIAWVAKALGRYYRQKPLSIHMSERVAHTLHGDLVVLGGPLFNSCAADFLRGFNEMYAGSDVRIDAANGAIAVGTEFRVDDYDLRRVTGVPTRDLAVILVGRNPFAPKMGRGFLCAGLSTYGTAAAAEILFHTLLGRRQGRDVRRSLGRGDGLVIVVSATFTGQQCSHCQIEYVHPVAQASVAGRNSYP</sequence>
<reference evidence="1 2" key="1">
    <citation type="submission" date="2019-02" db="EMBL/GenBank/DDBJ databases">
        <title>Sequencing the genomes of 1000 actinobacteria strains.</title>
        <authorList>
            <person name="Klenk H.-P."/>
        </authorList>
    </citation>
    <scope>NUCLEOTIDE SEQUENCE [LARGE SCALE GENOMIC DNA]</scope>
    <source>
        <strain evidence="1 2">DSM 45888</strain>
    </source>
</reference>
<name>A0A4V2FNU2_9ACTN</name>
<dbReference type="OrthoDB" id="4166408at2"/>
<dbReference type="RefSeq" id="WP_130400871.1">
    <property type="nucleotide sequence ID" value="NZ_JBEZZO010000012.1"/>
</dbReference>
<keyword evidence="2" id="KW-1185">Reference proteome</keyword>
<organism evidence="1 2">
    <name type="scientific">Micromonospora violae</name>
    <dbReference type="NCBI Taxonomy" id="1278207"/>
    <lineage>
        <taxon>Bacteria</taxon>
        <taxon>Bacillati</taxon>
        <taxon>Actinomycetota</taxon>
        <taxon>Actinomycetes</taxon>
        <taxon>Micromonosporales</taxon>
        <taxon>Micromonosporaceae</taxon>
        <taxon>Micromonospora</taxon>
    </lineage>
</organism>
<dbReference type="EMBL" id="SHKK01000001">
    <property type="protein sequence ID" value="RZT78350.1"/>
    <property type="molecule type" value="Genomic_DNA"/>
</dbReference>
<evidence type="ECO:0000313" key="1">
    <source>
        <dbReference type="EMBL" id="RZT78350.1"/>
    </source>
</evidence>
<gene>
    <name evidence="1" type="ORF">EV382_1533</name>
</gene>
<proteinExistence type="predicted"/>
<accession>A0A4V2FNU2</accession>
<dbReference type="Proteomes" id="UP000293781">
    <property type="component" value="Unassembled WGS sequence"/>
</dbReference>
<evidence type="ECO:0000313" key="2">
    <source>
        <dbReference type="Proteomes" id="UP000293781"/>
    </source>
</evidence>
<protein>
    <submittedName>
        <fullName evidence="1">Uncharacterized protein</fullName>
    </submittedName>
</protein>
<dbReference type="AlphaFoldDB" id="A0A4V2FNU2"/>